<dbReference type="Pfam" id="PF24883">
    <property type="entry name" value="NPHP3_N"/>
    <property type="match status" value="1"/>
</dbReference>
<keyword evidence="1" id="KW-0677">Repeat</keyword>
<feature type="repeat" description="ANK" evidence="2">
    <location>
        <begin position="1081"/>
        <end position="1106"/>
    </location>
</feature>
<sequence>MFAFLRPAHPPRTNSATKNPIMYEDGRASVTFAAPGSKYIMTHRLPPTTKAHGTSIIEPPFHYHIHQDEFFQVQSGRGNFYRGLASEPFATLSAAPGAQSKASVEAGRYHRFENASDVEDLVVDIHLTPESYESEQCFFRNFFGYLDDCKTAGTAPSFFQLMVFLHAADTPLAVPIPPEWLGKVLSRLLLWGAAYWGRYVLGYKTCYPEYYEDSKSRLLCMDHLNGIASIEWKADDLPLLHMPVAKMSDIKFTVGWVVALPSELTASSLFLEEEYELDHHAEGDDNVYIFGSIGKHNIVMAAPTMGRTGNSPAAHLVGNMVRSFPDLRFVLMVGIAGGAPSQKHDVRLGDVVVSVPCDGAGGVYQYDYGVCKQKGAFEVYGHLNAPPTCVLNAVAKLTRNYEKNGVDLRAQVDGVLESYAHLREKYARPQTDDVLYKAKYTHPKIECRSKPEVLDMTDGSDSEHDSIDSEPGDKNECSAVCEEKWIRKRKDRTPDKNATVIHYGLIASGNSKVEDANFRDKHAKENNILCFEMEAAGIMNRFPCIVIRGICDYCDTHINKKWQGYAAMVAAAYARDLLQAIPATSVARERKLAADYQRLVAELDSMKEVRQQNEIMMLNQHQEKVVAWLSAPPTSVNAANARQNRHEGTGQWFLDSPDFCDWKDWKAASRKCLWLKGMPGSGKTVLVTRIIDHLEQLHHGKDDCITIGFFYDYSDNELQNVDGMARSFSTQLYRQLCTRGGNFSAELERLYNKSLPRGEKPSAVDLVRPLGAMFGGPLKVYMVLDAMDESKERQRLVDWLRKFLAAIKNQASVKLIMTSRPETDFNGQIPSLIGRSNCVELDKTAVNVDIGTFVDFSINNDDIPSLSKWKKLPFIHQRIRDELCSKADGMFRWAALQLKEIEHCFDLGDVERALANLPKDLNTTYSRTLERLPEHHKEKAIRLLHFLLYVKRPLSLEEAVDIVAVQIGGGSDSGFHPDRRMPEPTDIVKFYPDLVAITHERKPYRHETICNIHLAHFSVKEYLRDQAGFSEGEAAVNITRTSPLVWASLYGLVKTLRRLLAARRWDVNRKYFSKHEGRNYNGTSALADACREGHEGAVRLLLENGARPWNGSNWNYELAITSDQGHIQILKLLVDRGADITHPGFRKRLGPLEIASGRGHLDVVRYFLGQFAADITNGTSLNDAIMAAASAYNEDDNHQANLKIVQELVSAGGSIHHINERPIYSHGTTLAAASWAENWALVRYLVEQGFEINQNAGSYGTGVLTAIYSGNLEIVEFLLLNGANVDVRGGRALRYASEKGWLEIVQLLLKYGANVNDRGNWGETALYDASKYGHLEIVQLLLKNGAEVDTRGGRYGTALLVALAEAHLDIFHLLLENGAKFNFWEEDYLEVLLTVIEKGSLELVQLFLNNRGNVGIPAGVYGTLSRVATRIRGSEIFESLPRKHWQLDMLQALLRIGQPSYSWSRPRSVIKKRLGWRANTTTALHSRNAISIEKRLARMAVKTAVRNLKRHARHNRKRASLTNGARQGALQRRYNWGQEKNRWKRIKTRRVFRRGFHLLGTVAGKRGQK</sequence>
<dbReference type="GO" id="GO:0003824">
    <property type="term" value="F:catalytic activity"/>
    <property type="evidence" value="ECO:0007669"/>
    <property type="project" value="InterPro"/>
</dbReference>
<proteinExistence type="predicted"/>
<dbReference type="InterPro" id="IPR027417">
    <property type="entry name" value="P-loop_NTPase"/>
</dbReference>
<keyword evidence="2" id="KW-0040">ANK repeat</keyword>
<dbReference type="InterPro" id="IPR002110">
    <property type="entry name" value="Ankyrin_rpt"/>
</dbReference>
<feature type="repeat" description="ANK" evidence="2">
    <location>
        <begin position="1288"/>
        <end position="1320"/>
    </location>
</feature>
<gene>
    <name evidence="5" type="ORF">OOU_Y34scaffold00790g3</name>
</gene>
<reference evidence="5" key="1">
    <citation type="journal article" date="2012" name="PLoS Genet.">
        <title>Comparative analysis of the genomes of two field isolates of the rice blast fungus Magnaporthe oryzae.</title>
        <authorList>
            <person name="Xue M."/>
            <person name="Yang J."/>
            <person name="Li Z."/>
            <person name="Hu S."/>
            <person name="Yao N."/>
            <person name="Dean R.A."/>
            <person name="Zhao W."/>
            <person name="Shen M."/>
            <person name="Zhang H."/>
            <person name="Li C."/>
            <person name="Liu L."/>
            <person name="Cao L."/>
            <person name="Xu X."/>
            <person name="Xing Y."/>
            <person name="Hsiang T."/>
            <person name="Zhang Z."/>
            <person name="Xu J.R."/>
            <person name="Peng Y.L."/>
        </authorList>
    </citation>
    <scope>NUCLEOTIDE SEQUENCE</scope>
    <source>
        <strain evidence="5">Y34</strain>
    </source>
</reference>
<dbReference type="PROSITE" id="PS50837">
    <property type="entry name" value="NACHT"/>
    <property type="match status" value="1"/>
</dbReference>
<dbReference type="Proteomes" id="UP000011086">
    <property type="component" value="Unassembled WGS sequence"/>
</dbReference>
<dbReference type="SUPFAM" id="SSF52540">
    <property type="entry name" value="P-loop containing nucleoside triphosphate hydrolases"/>
    <property type="match status" value="1"/>
</dbReference>
<accession>A0AA97NPU4</accession>
<feature type="domain" description="NACHT" evidence="4">
    <location>
        <begin position="671"/>
        <end position="821"/>
    </location>
</feature>
<feature type="repeat" description="ANK" evidence="2">
    <location>
        <begin position="1354"/>
        <end position="1386"/>
    </location>
</feature>
<dbReference type="PROSITE" id="PS50088">
    <property type="entry name" value="ANK_REPEAT"/>
    <property type="match status" value="5"/>
</dbReference>
<dbReference type="SMART" id="SM00248">
    <property type="entry name" value="ANK"/>
    <property type="match status" value="11"/>
</dbReference>
<dbReference type="SUPFAM" id="SSF53167">
    <property type="entry name" value="Purine and uridine phosphorylases"/>
    <property type="match status" value="1"/>
</dbReference>
<dbReference type="Pfam" id="PF12796">
    <property type="entry name" value="Ank_2"/>
    <property type="match status" value="2"/>
</dbReference>
<dbReference type="EMBL" id="JH793103">
    <property type="protein sequence ID" value="ELQ34175.1"/>
    <property type="molecule type" value="Genomic_DNA"/>
</dbReference>
<dbReference type="InterPro" id="IPR014710">
    <property type="entry name" value="RmlC-like_jellyroll"/>
</dbReference>
<dbReference type="Gene3D" id="2.60.120.10">
    <property type="entry name" value="Jelly Rolls"/>
    <property type="match status" value="1"/>
</dbReference>
<name>A0AA97NPU4_PYRO3</name>
<dbReference type="Gene3D" id="3.40.50.300">
    <property type="entry name" value="P-loop containing nucleotide triphosphate hydrolases"/>
    <property type="match status" value="1"/>
</dbReference>
<dbReference type="Gene3D" id="3.40.50.1580">
    <property type="entry name" value="Nucleoside phosphorylase domain"/>
    <property type="match status" value="1"/>
</dbReference>
<evidence type="ECO:0000259" key="4">
    <source>
        <dbReference type="PROSITE" id="PS50837"/>
    </source>
</evidence>
<evidence type="ECO:0000256" key="1">
    <source>
        <dbReference type="ARBA" id="ARBA00022737"/>
    </source>
</evidence>
<feature type="repeat" description="ANK" evidence="2">
    <location>
        <begin position="1321"/>
        <end position="1353"/>
    </location>
</feature>
<feature type="compositionally biased region" description="Basic and acidic residues" evidence="3">
    <location>
        <begin position="461"/>
        <end position="475"/>
    </location>
</feature>
<evidence type="ECO:0000256" key="2">
    <source>
        <dbReference type="PROSITE-ProRule" id="PRU00023"/>
    </source>
</evidence>
<dbReference type="SUPFAM" id="SSF48403">
    <property type="entry name" value="Ankyrin repeat"/>
    <property type="match status" value="1"/>
</dbReference>
<dbReference type="InterPro" id="IPR011051">
    <property type="entry name" value="RmlC_Cupin_sf"/>
</dbReference>
<protein>
    <submittedName>
        <fullName evidence="5">Ankyrin repeat domain-containing protein 29</fullName>
    </submittedName>
</protein>
<dbReference type="PANTHER" id="PTHR46082:SF11">
    <property type="entry name" value="AAA+ ATPASE DOMAIN-CONTAINING PROTEIN-RELATED"/>
    <property type="match status" value="1"/>
</dbReference>
<dbReference type="GO" id="GO:0009116">
    <property type="term" value="P:nucleoside metabolic process"/>
    <property type="evidence" value="ECO:0007669"/>
    <property type="project" value="InterPro"/>
</dbReference>
<dbReference type="InterPro" id="IPR007111">
    <property type="entry name" value="NACHT_NTPase"/>
</dbReference>
<feature type="repeat" description="ANK" evidence="2">
    <location>
        <begin position="1258"/>
        <end position="1290"/>
    </location>
</feature>
<dbReference type="SUPFAM" id="SSF51182">
    <property type="entry name" value="RmlC-like cupins"/>
    <property type="match status" value="1"/>
</dbReference>
<evidence type="ECO:0000256" key="3">
    <source>
        <dbReference type="SAM" id="MobiDB-lite"/>
    </source>
</evidence>
<dbReference type="InterPro" id="IPR053137">
    <property type="entry name" value="NLR-like"/>
</dbReference>
<organism evidence="5">
    <name type="scientific">Pyricularia oryzae (strain Y34)</name>
    <name type="common">Rice blast fungus</name>
    <name type="synonym">Magnaporthe oryzae</name>
    <dbReference type="NCBI Taxonomy" id="1143189"/>
    <lineage>
        <taxon>Eukaryota</taxon>
        <taxon>Fungi</taxon>
        <taxon>Dikarya</taxon>
        <taxon>Ascomycota</taxon>
        <taxon>Pezizomycotina</taxon>
        <taxon>Sordariomycetes</taxon>
        <taxon>Sordariomycetidae</taxon>
        <taxon>Magnaporthales</taxon>
        <taxon>Pyriculariaceae</taxon>
        <taxon>Pyricularia</taxon>
    </lineage>
</organism>
<dbReference type="InterPro" id="IPR035994">
    <property type="entry name" value="Nucleoside_phosphorylase_sf"/>
</dbReference>
<dbReference type="InterPro" id="IPR056884">
    <property type="entry name" value="NPHP3-like_N"/>
</dbReference>
<evidence type="ECO:0000313" key="5">
    <source>
        <dbReference type="EMBL" id="ELQ34175.1"/>
    </source>
</evidence>
<feature type="region of interest" description="Disordered" evidence="3">
    <location>
        <begin position="454"/>
        <end position="475"/>
    </location>
</feature>
<dbReference type="PANTHER" id="PTHR46082">
    <property type="entry name" value="ATP/GTP-BINDING PROTEIN-RELATED"/>
    <property type="match status" value="1"/>
</dbReference>
<dbReference type="PROSITE" id="PS50297">
    <property type="entry name" value="ANK_REP_REGION"/>
    <property type="match status" value="3"/>
</dbReference>
<dbReference type="Gene3D" id="1.25.40.20">
    <property type="entry name" value="Ankyrin repeat-containing domain"/>
    <property type="match status" value="2"/>
</dbReference>
<dbReference type="InterPro" id="IPR036770">
    <property type="entry name" value="Ankyrin_rpt-contain_sf"/>
</dbReference>